<dbReference type="AlphaFoldDB" id="A0A2X0MKS8"/>
<reference evidence="2 3" key="1">
    <citation type="submission" date="2016-11" db="EMBL/GenBank/DDBJ databases">
        <authorList>
            <person name="Jaros S."/>
            <person name="Januszkiewicz K."/>
            <person name="Wedrychowicz H."/>
        </authorList>
    </citation>
    <scope>NUCLEOTIDE SEQUENCE [LARGE SCALE GENOMIC DNA]</scope>
</reference>
<keyword evidence="1" id="KW-0732">Signal</keyword>
<gene>
    <name evidence="2" type="primary">BQ5605_C033g11195</name>
    <name evidence="2" type="ORF">BQ5605_C033G11195</name>
</gene>
<sequence>MKASLLSLVGLAFANTVVQGRANFPPLHTCASTCPGECIKEACIWKPGWPYPGVEDPKQSCLEKCAPK</sequence>
<keyword evidence="3" id="KW-1185">Reference proteome</keyword>
<evidence type="ECO:0000313" key="3">
    <source>
        <dbReference type="Proteomes" id="UP000249464"/>
    </source>
</evidence>
<feature type="chain" id="PRO_5015990097" evidence="1">
    <location>
        <begin position="21"/>
        <end position="68"/>
    </location>
</feature>
<evidence type="ECO:0000313" key="2">
    <source>
        <dbReference type="EMBL" id="SGZ02214.1"/>
    </source>
</evidence>
<protein>
    <submittedName>
        <fullName evidence="2">BQ5605_C033g11195 protein</fullName>
    </submittedName>
</protein>
<organism evidence="2 3">
    <name type="scientific">Microbotryum silenes-dioicae</name>
    <dbReference type="NCBI Taxonomy" id="796604"/>
    <lineage>
        <taxon>Eukaryota</taxon>
        <taxon>Fungi</taxon>
        <taxon>Dikarya</taxon>
        <taxon>Basidiomycota</taxon>
        <taxon>Pucciniomycotina</taxon>
        <taxon>Microbotryomycetes</taxon>
        <taxon>Microbotryales</taxon>
        <taxon>Microbotryaceae</taxon>
        <taxon>Microbotryum</taxon>
    </lineage>
</organism>
<name>A0A2X0MKS8_9BASI</name>
<proteinExistence type="predicted"/>
<dbReference type="Proteomes" id="UP000249464">
    <property type="component" value="Unassembled WGS sequence"/>
</dbReference>
<feature type="signal peptide" evidence="1">
    <location>
        <begin position="1"/>
        <end position="20"/>
    </location>
</feature>
<accession>A0A2X0MKS8</accession>
<dbReference type="EMBL" id="FQNC01000066">
    <property type="protein sequence ID" value="SGZ02214.1"/>
    <property type="molecule type" value="Genomic_DNA"/>
</dbReference>
<evidence type="ECO:0000256" key="1">
    <source>
        <dbReference type="SAM" id="SignalP"/>
    </source>
</evidence>